<dbReference type="EnsemblPlants" id="PGSC0003DMT400089194">
    <property type="protein sequence ID" value="PGSC0003DMT400089194"/>
    <property type="gene ID" value="PGSC0003DMG400038765"/>
</dbReference>
<feature type="compositionally biased region" description="Acidic residues" evidence="1">
    <location>
        <begin position="110"/>
        <end position="124"/>
    </location>
</feature>
<evidence type="ECO:0000256" key="1">
    <source>
        <dbReference type="SAM" id="MobiDB-lite"/>
    </source>
</evidence>
<feature type="compositionally biased region" description="Polar residues" evidence="1">
    <location>
        <begin position="93"/>
        <end position="102"/>
    </location>
</feature>
<feature type="compositionally biased region" description="Low complexity" evidence="1">
    <location>
        <begin position="35"/>
        <end position="46"/>
    </location>
</feature>
<sequence>MRRIEAEFTREEVNRRRAARADTSPEVNVDSLPVEASSSTPASEPSGIPTPSSPSHTPALKAEIVSLRKDVDYLKSTNFTSLIEREDDKDSPETTGDVQSDGTAHAESNAETDEELISMDAEETQESRDEGIFRDFLDLIETVVQPVTHTLPAETSTTAPS</sequence>
<dbReference type="HOGENOM" id="CLU_029307_2_2_1"/>
<dbReference type="Proteomes" id="UP000011115">
    <property type="component" value="Unassembled WGS sequence"/>
</dbReference>
<protein>
    <recommendedName>
        <fullName evidence="4">Polyprotein protein</fullName>
    </recommendedName>
</protein>
<keyword evidence="3" id="KW-1185">Reference proteome</keyword>
<accession>M1DHM9</accession>
<feature type="region of interest" description="Disordered" evidence="1">
    <location>
        <begin position="1"/>
        <end position="60"/>
    </location>
</feature>
<feature type="region of interest" description="Disordered" evidence="1">
    <location>
        <begin position="78"/>
        <end position="130"/>
    </location>
</feature>
<dbReference type="AlphaFoldDB" id="M1DHM9"/>
<reference evidence="3" key="1">
    <citation type="journal article" date="2011" name="Nature">
        <title>Genome sequence and analysis of the tuber crop potato.</title>
        <authorList>
            <consortium name="The Potato Genome Sequencing Consortium"/>
        </authorList>
    </citation>
    <scope>NUCLEOTIDE SEQUENCE [LARGE SCALE GENOMIC DNA]</scope>
    <source>
        <strain evidence="3">cv. DM1-3 516 R44</strain>
    </source>
</reference>
<evidence type="ECO:0000313" key="3">
    <source>
        <dbReference type="Proteomes" id="UP000011115"/>
    </source>
</evidence>
<feature type="compositionally biased region" description="Basic and acidic residues" evidence="1">
    <location>
        <begin position="83"/>
        <end position="92"/>
    </location>
</feature>
<reference evidence="2" key="2">
    <citation type="submission" date="2015-06" db="UniProtKB">
        <authorList>
            <consortium name="EnsemblPlants"/>
        </authorList>
    </citation>
    <scope>IDENTIFICATION</scope>
    <source>
        <strain evidence="2">DM1-3 516 R44</strain>
    </source>
</reference>
<evidence type="ECO:0008006" key="4">
    <source>
        <dbReference type="Google" id="ProtNLM"/>
    </source>
</evidence>
<organism evidence="2 3">
    <name type="scientific">Solanum tuberosum</name>
    <name type="common">Potato</name>
    <dbReference type="NCBI Taxonomy" id="4113"/>
    <lineage>
        <taxon>Eukaryota</taxon>
        <taxon>Viridiplantae</taxon>
        <taxon>Streptophyta</taxon>
        <taxon>Embryophyta</taxon>
        <taxon>Tracheophyta</taxon>
        <taxon>Spermatophyta</taxon>
        <taxon>Magnoliopsida</taxon>
        <taxon>eudicotyledons</taxon>
        <taxon>Gunneridae</taxon>
        <taxon>Pentapetalae</taxon>
        <taxon>asterids</taxon>
        <taxon>lamiids</taxon>
        <taxon>Solanales</taxon>
        <taxon>Solanaceae</taxon>
        <taxon>Solanoideae</taxon>
        <taxon>Solaneae</taxon>
        <taxon>Solanum</taxon>
    </lineage>
</organism>
<dbReference type="Gramene" id="PGSC0003DMT400089194">
    <property type="protein sequence ID" value="PGSC0003DMT400089194"/>
    <property type="gene ID" value="PGSC0003DMG400038765"/>
</dbReference>
<dbReference type="PaxDb" id="4113-PGSC0003DMT400089194"/>
<dbReference type="InParanoid" id="M1DHM9"/>
<proteinExistence type="predicted"/>
<evidence type="ECO:0000313" key="2">
    <source>
        <dbReference type="EnsemblPlants" id="PGSC0003DMT400089194"/>
    </source>
</evidence>
<name>M1DHM9_SOLTU</name>
<feature type="compositionally biased region" description="Basic and acidic residues" evidence="1">
    <location>
        <begin position="1"/>
        <end position="15"/>
    </location>
</feature>